<reference evidence="2 3" key="1">
    <citation type="submission" date="2024-06" db="EMBL/GenBank/DDBJ databases">
        <title>A chromosome level genome sequence of Diviner's sage (Salvia divinorum).</title>
        <authorList>
            <person name="Ford S.A."/>
            <person name="Ro D.-K."/>
            <person name="Ness R.W."/>
            <person name="Phillips M.A."/>
        </authorList>
    </citation>
    <scope>NUCLEOTIDE SEQUENCE [LARGE SCALE GENOMIC DNA]</scope>
    <source>
        <strain evidence="2">SAF-2024a</strain>
        <tissue evidence="2">Leaf</tissue>
    </source>
</reference>
<keyword evidence="3" id="KW-1185">Reference proteome</keyword>
<sequence length="120" mass="13455">MTKVYEDWERLVRAAVRKQELWQLFHDHSRTPSGGSTTTTSGSPASASPRALVSRHAEPRPISASPRALVSRHAEPLPSSSAARVLPAAEKQLKTKKSRLRLDRWVFTRWLSNTFHSTSP</sequence>
<proteinExistence type="predicted"/>
<dbReference type="EMBL" id="JBEAFC010000014">
    <property type="protein sequence ID" value="KAL1531967.1"/>
    <property type="molecule type" value="Genomic_DNA"/>
</dbReference>
<evidence type="ECO:0000313" key="2">
    <source>
        <dbReference type="EMBL" id="KAL1531967.1"/>
    </source>
</evidence>
<feature type="region of interest" description="Disordered" evidence="1">
    <location>
        <begin position="25"/>
        <end position="83"/>
    </location>
</feature>
<accession>A0ABD1FJE1</accession>
<protein>
    <submittedName>
        <fullName evidence="2">Glucan synthase-like 8</fullName>
    </submittedName>
</protein>
<evidence type="ECO:0000313" key="3">
    <source>
        <dbReference type="Proteomes" id="UP001567538"/>
    </source>
</evidence>
<name>A0ABD1FJE1_SALDI</name>
<organism evidence="2 3">
    <name type="scientific">Salvia divinorum</name>
    <name type="common">Maria pastora</name>
    <name type="synonym">Diviner's sage</name>
    <dbReference type="NCBI Taxonomy" id="28513"/>
    <lineage>
        <taxon>Eukaryota</taxon>
        <taxon>Viridiplantae</taxon>
        <taxon>Streptophyta</taxon>
        <taxon>Embryophyta</taxon>
        <taxon>Tracheophyta</taxon>
        <taxon>Spermatophyta</taxon>
        <taxon>Magnoliopsida</taxon>
        <taxon>eudicotyledons</taxon>
        <taxon>Gunneridae</taxon>
        <taxon>Pentapetalae</taxon>
        <taxon>asterids</taxon>
        <taxon>lamiids</taxon>
        <taxon>Lamiales</taxon>
        <taxon>Lamiaceae</taxon>
        <taxon>Nepetoideae</taxon>
        <taxon>Mentheae</taxon>
        <taxon>Salviinae</taxon>
        <taxon>Salvia</taxon>
        <taxon>Salvia subgen. Calosphace</taxon>
    </lineage>
</organism>
<feature type="compositionally biased region" description="Low complexity" evidence="1">
    <location>
        <begin position="31"/>
        <end position="51"/>
    </location>
</feature>
<dbReference type="AlphaFoldDB" id="A0ABD1FJE1"/>
<gene>
    <name evidence="2" type="ORF">AAHA92_32045</name>
</gene>
<comment type="caution">
    <text evidence="2">The sequence shown here is derived from an EMBL/GenBank/DDBJ whole genome shotgun (WGS) entry which is preliminary data.</text>
</comment>
<dbReference type="Proteomes" id="UP001567538">
    <property type="component" value="Unassembled WGS sequence"/>
</dbReference>
<evidence type="ECO:0000256" key="1">
    <source>
        <dbReference type="SAM" id="MobiDB-lite"/>
    </source>
</evidence>